<feature type="compositionally biased region" description="Low complexity" evidence="11">
    <location>
        <begin position="1594"/>
        <end position="1604"/>
    </location>
</feature>
<feature type="domain" description="ABC transporter" evidence="13">
    <location>
        <begin position="2327"/>
        <end position="2562"/>
    </location>
</feature>
<dbReference type="InterPro" id="IPR022761">
    <property type="entry name" value="Fumarate_lyase_N"/>
</dbReference>
<dbReference type="FunFam" id="3.40.50.300:FF:000838">
    <property type="entry name" value="ABC multidrug transporter (Eurofung)"/>
    <property type="match status" value="1"/>
</dbReference>
<organism evidence="16">
    <name type="scientific">Drosophila persimilis</name>
    <name type="common">Fruit fly</name>
    <dbReference type="NCBI Taxonomy" id="7234"/>
    <lineage>
        <taxon>Eukaryota</taxon>
        <taxon>Metazoa</taxon>
        <taxon>Ecdysozoa</taxon>
        <taxon>Arthropoda</taxon>
        <taxon>Hexapoda</taxon>
        <taxon>Insecta</taxon>
        <taxon>Pterygota</taxon>
        <taxon>Neoptera</taxon>
        <taxon>Endopterygota</taxon>
        <taxon>Diptera</taxon>
        <taxon>Brachycera</taxon>
        <taxon>Muscomorpha</taxon>
        <taxon>Ephydroidea</taxon>
        <taxon>Drosophilidae</taxon>
        <taxon>Drosophila</taxon>
        <taxon>Sophophora</taxon>
    </lineage>
</organism>
<dbReference type="InterPro" id="IPR005677">
    <property type="entry name" value="Fum_hydII"/>
</dbReference>
<dbReference type="EC" id="4.2.1.2" evidence="3"/>
<dbReference type="HOGENOM" id="CLU_000604_27_8_1"/>
<comment type="subcellular location">
    <subcellularLocation>
        <location evidence="1">Membrane</location>
        <topology evidence="1">Multi-pass membrane protein</topology>
    </subcellularLocation>
</comment>
<keyword evidence="8 12" id="KW-1133">Transmembrane helix</keyword>
<feature type="transmembrane region" description="Helical" evidence="12">
    <location>
        <begin position="479"/>
        <end position="499"/>
    </location>
</feature>
<dbReference type="CDD" id="cd18602">
    <property type="entry name" value="ABC_6TM_SUR1_D2_like"/>
    <property type="match status" value="1"/>
</dbReference>
<evidence type="ECO:0000256" key="12">
    <source>
        <dbReference type="SAM" id="Phobius"/>
    </source>
</evidence>
<evidence type="ECO:0000313" key="16">
    <source>
        <dbReference type="Proteomes" id="UP000008744"/>
    </source>
</evidence>
<keyword evidence="5 12" id="KW-0812">Transmembrane</keyword>
<dbReference type="CDD" id="cd03244">
    <property type="entry name" value="ABCC_MRP_domain2"/>
    <property type="match status" value="1"/>
</dbReference>
<evidence type="ECO:0000256" key="7">
    <source>
        <dbReference type="ARBA" id="ARBA00022840"/>
    </source>
</evidence>
<dbReference type="InterPro" id="IPR017871">
    <property type="entry name" value="ABC_transporter-like_CS"/>
</dbReference>
<dbReference type="InterPro" id="IPR020557">
    <property type="entry name" value="Fumarate_lyase_CS"/>
</dbReference>
<feature type="compositionally biased region" description="Polar residues" evidence="11">
    <location>
        <begin position="702"/>
        <end position="723"/>
    </location>
</feature>
<dbReference type="PROSITE" id="PS50929">
    <property type="entry name" value="ABC_TM1F"/>
    <property type="match status" value="2"/>
</dbReference>
<dbReference type="InterPro" id="IPR050173">
    <property type="entry name" value="ABC_transporter_C-like"/>
</dbReference>
<feature type="domain" description="ABC transporter" evidence="13">
    <location>
        <begin position="796"/>
        <end position="1026"/>
    </location>
</feature>
<dbReference type="GO" id="GO:0001666">
    <property type="term" value="P:response to hypoxia"/>
    <property type="evidence" value="ECO:0007669"/>
    <property type="project" value="EnsemblMetazoa"/>
</dbReference>
<dbReference type="GO" id="GO:0006099">
    <property type="term" value="P:tricarboxylic acid cycle"/>
    <property type="evidence" value="ECO:0007669"/>
    <property type="project" value="UniProtKB-UniPathway"/>
</dbReference>
<feature type="region of interest" description="Disordered" evidence="11">
    <location>
        <begin position="695"/>
        <end position="723"/>
    </location>
</feature>
<dbReference type="GO" id="GO:0004333">
    <property type="term" value="F:fumarate hydratase activity"/>
    <property type="evidence" value="ECO:0007669"/>
    <property type="project" value="UniProtKB-EC"/>
</dbReference>
<dbReference type="Pfam" id="PF10415">
    <property type="entry name" value="FumaraseC_C"/>
    <property type="match status" value="1"/>
</dbReference>
<dbReference type="SUPFAM" id="SSF90123">
    <property type="entry name" value="ABC transporter transmembrane region"/>
    <property type="match status" value="2"/>
</dbReference>
<gene>
    <name evidence="15" type="primary">Dper\GL19182</name>
    <name evidence="15" type="ORF">Dper_GL19182</name>
</gene>
<feature type="domain" description="ABC transmembrane type-1" evidence="14">
    <location>
        <begin position="433"/>
        <end position="626"/>
    </location>
</feature>
<dbReference type="InterPro" id="IPR003593">
    <property type="entry name" value="AAA+_ATPase"/>
</dbReference>
<dbReference type="Gene3D" id="1.20.200.10">
    <property type="entry name" value="Fumarase/aspartase (Central domain)"/>
    <property type="match status" value="1"/>
</dbReference>
<dbReference type="GO" id="GO:0016887">
    <property type="term" value="F:ATP hydrolysis activity"/>
    <property type="evidence" value="ECO:0007669"/>
    <property type="project" value="InterPro"/>
</dbReference>
<feature type="transmembrane region" description="Helical" evidence="12">
    <location>
        <begin position="1999"/>
        <end position="2015"/>
    </location>
</feature>
<dbReference type="InterPro" id="IPR027417">
    <property type="entry name" value="P-loop_NTPase"/>
</dbReference>
<dbReference type="PANTHER" id="PTHR24223:SF461">
    <property type="entry name" value="ATP-BINDING CASSETTE SUB-FAMILY C MEMBER SUR"/>
    <property type="match status" value="1"/>
</dbReference>
<feature type="region of interest" description="Disordered" evidence="11">
    <location>
        <begin position="1736"/>
        <end position="1761"/>
    </location>
</feature>
<dbReference type="PROSITE" id="PS50893">
    <property type="entry name" value="ABC_TRANSPORTER_2"/>
    <property type="match status" value="2"/>
</dbReference>
<feature type="compositionally biased region" description="Acidic residues" evidence="11">
    <location>
        <begin position="2226"/>
        <end position="2241"/>
    </location>
</feature>
<feature type="compositionally biased region" description="Polar residues" evidence="11">
    <location>
        <begin position="2199"/>
        <end position="2211"/>
    </location>
</feature>
<keyword evidence="6" id="KW-0547">Nucleotide-binding</keyword>
<feature type="region of interest" description="Disordered" evidence="11">
    <location>
        <begin position="1594"/>
        <end position="1623"/>
    </location>
</feature>
<accession>B4G7L6</accession>
<dbReference type="Gene3D" id="3.40.50.300">
    <property type="entry name" value="P-loop containing nucleotide triphosphate hydrolases"/>
    <property type="match status" value="3"/>
</dbReference>
<feature type="transmembrane region" description="Helical" evidence="12">
    <location>
        <begin position="1898"/>
        <end position="1918"/>
    </location>
</feature>
<evidence type="ECO:0000256" key="9">
    <source>
        <dbReference type="ARBA" id="ARBA00023136"/>
    </source>
</evidence>
<feature type="compositionally biased region" description="Polar residues" evidence="11">
    <location>
        <begin position="385"/>
        <end position="397"/>
    </location>
</feature>
<dbReference type="InterPro" id="IPR011527">
    <property type="entry name" value="ABC1_TM_dom"/>
</dbReference>
<feature type="transmembrane region" description="Helical" evidence="12">
    <location>
        <begin position="2091"/>
        <end position="2110"/>
    </location>
</feature>
<dbReference type="GO" id="GO:0016020">
    <property type="term" value="C:membrane"/>
    <property type="evidence" value="ECO:0007669"/>
    <property type="project" value="UniProtKB-SubCell"/>
</dbReference>
<evidence type="ECO:0000256" key="11">
    <source>
        <dbReference type="SAM" id="MobiDB-lite"/>
    </source>
</evidence>
<comment type="similarity">
    <text evidence="2">Belongs to the class-II fumarase/aspartase family. Fumarase subfamily.</text>
</comment>
<dbReference type="OMA" id="FFWIGHY"/>
<dbReference type="OrthoDB" id="6500128at2759"/>
<keyword evidence="4" id="KW-0813">Transport</keyword>
<reference evidence="15 16" key="1">
    <citation type="journal article" date="2007" name="Nature">
        <title>Evolution of genes and genomes on the Drosophila phylogeny.</title>
        <authorList>
            <consortium name="Drosophila 12 Genomes Consortium"/>
            <person name="Clark A.G."/>
            <person name="Eisen M.B."/>
            <person name="Smith D.R."/>
            <person name="Bergman C.M."/>
            <person name="Oliver B."/>
            <person name="Markow T.A."/>
            <person name="Kaufman T.C."/>
            <person name="Kellis M."/>
            <person name="Gelbart W."/>
            <person name="Iyer V.N."/>
            <person name="Pollard D.A."/>
            <person name="Sackton T.B."/>
            <person name="Larracuente A.M."/>
            <person name="Singh N.D."/>
            <person name="Abad J.P."/>
            <person name="Abt D.N."/>
            <person name="Adryan B."/>
            <person name="Aguade M."/>
            <person name="Akashi H."/>
            <person name="Anderson W.W."/>
            <person name="Aquadro C.F."/>
            <person name="Ardell D.H."/>
            <person name="Arguello R."/>
            <person name="Artieri C.G."/>
            <person name="Barbash D.A."/>
            <person name="Barker D."/>
            <person name="Barsanti P."/>
            <person name="Batterham P."/>
            <person name="Batzoglou S."/>
            <person name="Begun D."/>
            <person name="Bhutkar A."/>
            <person name="Blanco E."/>
            <person name="Bosak S.A."/>
            <person name="Bradley R.K."/>
            <person name="Brand A.D."/>
            <person name="Brent M.R."/>
            <person name="Brooks A.N."/>
            <person name="Brown R.H."/>
            <person name="Butlin R.K."/>
            <person name="Caggese C."/>
            <person name="Calvi B.R."/>
            <person name="Bernardo de Carvalho A."/>
            <person name="Caspi A."/>
            <person name="Castrezana S."/>
            <person name="Celniker S.E."/>
            <person name="Chang J.L."/>
            <person name="Chapple C."/>
            <person name="Chatterji S."/>
            <person name="Chinwalla A."/>
            <person name="Civetta A."/>
            <person name="Clifton S.W."/>
            <person name="Comeron J.M."/>
            <person name="Costello J.C."/>
            <person name="Coyne J.A."/>
            <person name="Daub J."/>
            <person name="David R.G."/>
            <person name="Delcher A.L."/>
            <person name="Delehaunty K."/>
            <person name="Do C.B."/>
            <person name="Ebling H."/>
            <person name="Edwards K."/>
            <person name="Eickbush T."/>
            <person name="Evans J.D."/>
            <person name="Filipski A."/>
            <person name="Findeiss S."/>
            <person name="Freyhult E."/>
            <person name="Fulton L."/>
            <person name="Fulton R."/>
            <person name="Garcia A.C."/>
            <person name="Gardiner A."/>
            <person name="Garfield D.A."/>
            <person name="Garvin B.E."/>
            <person name="Gibson G."/>
            <person name="Gilbert D."/>
            <person name="Gnerre S."/>
            <person name="Godfrey J."/>
            <person name="Good R."/>
            <person name="Gotea V."/>
            <person name="Gravely B."/>
            <person name="Greenberg A.J."/>
            <person name="Griffiths-Jones S."/>
            <person name="Gross S."/>
            <person name="Guigo R."/>
            <person name="Gustafson E.A."/>
            <person name="Haerty W."/>
            <person name="Hahn M.W."/>
            <person name="Halligan D.L."/>
            <person name="Halpern A.L."/>
            <person name="Halter G.M."/>
            <person name="Han M.V."/>
            <person name="Heger A."/>
            <person name="Hillier L."/>
            <person name="Hinrichs A.S."/>
            <person name="Holmes I."/>
            <person name="Hoskins R.A."/>
            <person name="Hubisz M.J."/>
            <person name="Hultmark D."/>
            <person name="Huntley M.A."/>
            <person name="Jaffe D.B."/>
            <person name="Jagadeeshan S."/>
            <person name="Jeck W.R."/>
            <person name="Johnson J."/>
            <person name="Jones C.D."/>
            <person name="Jordan W.C."/>
            <person name="Karpen G.H."/>
            <person name="Kataoka E."/>
            <person name="Keightley P.D."/>
            <person name="Kheradpour P."/>
            <person name="Kirkness E.F."/>
            <person name="Koerich L.B."/>
            <person name="Kristiansen K."/>
            <person name="Kudrna D."/>
            <person name="Kulathinal R.J."/>
            <person name="Kumar S."/>
            <person name="Kwok R."/>
            <person name="Lander E."/>
            <person name="Langley C.H."/>
            <person name="Lapoint R."/>
            <person name="Lazzaro B.P."/>
            <person name="Lee S.J."/>
            <person name="Levesque L."/>
            <person name="Li R."/>
            <person name="Lin C.F."/>
            <person name="Lin M.F."/>
            <person name="Lindblad-Toh K."/>
            <person name="Llopart A."/>
            <person name="Long M."/>
            <person name="Low L."/>
            <person name="Lozovsky E."/>
            <person name="Lu J."/>
            <person name="Luo M."/>
            <person name="Machado C.A."/>
            <person name="Makalowski W."/>
            <person name="Marzo M."/>
            <person name="Matsuda M."/>
            <person name="Matzkin L."/>
            <person name="McAllister B."/>
            <person name="McBride C.S."/>
            <person name="McKernan B."/>
            <person name="McKernan K."/>
            <person name="Mendez-Lago M."/>
            <person name="Minx P."/>
            <person name="Mollenhauer M.U."/>
            <person name="Montooth K."/>
            <person name="Mount S.M."/>
            <person name="Mu X."/>
            <person name="Myers E."/>
            <person name="Negre B."/>
            <person name="Newfeld S."/>
            <person name="Nielsen R."/>
            <person name="Noor M.A."/>
            <person name="O'Grady P."/>
            <person name="Pachter L."/>
            <person name="Papaceit M."/>
            <person name="Parisi M.J."/>
            <person name="Parisi M."/>
            <person name="Parts L."/>
            <person name="Pedersen J.S."/>
            <person name="Pesole G."/>
            <person name="Phillippy A.M."/>
            <person name="Ponting C.P."/>
            <person name="Pop M."/>
            <person name="Porcelli D."/>
            <person name="Powell J.R."/>
            <person name="Prohaska S."/>
            <person name="Pruitt K."/>
            <person name="Puig M."/>
            <person name="Quesneville H."/>
            <person name="Ram K.R."/>
            <person name="Rand D."/>
            <person name="Rasmussen M.D."/>
            <person name="Reed L.K."/>
            <person name="Reenan R."/>
            <person name="Reily A."/>
            <person name="Remington K.A."/>
            <person name="Rieger T.T."/>
            <person name="Ritchie M.G."/>
            <person name="Robin C."/>
            <person name="Rogers Y.H."/>
            <person name="Rohde C."/>
            <person name="Rozas J."/>
            <person name="Rubenfield M.J."/>
            <person name="Ruiz A."/>
            <person name="Russo S."/>
            <person name="Salzberg S.L."/>
            <person name="Sanchez-Gracia A."/>
            <person name="Saranga D.J."/>
            <person name="Sato H."/>
            <person name="Schaeffer S.W."/>
            <person name="Schatz M.C."/>
            <person name="Schlenke T."/>
            <person name="Schwartz R."/>
            <person name="Segarra C."/>
            <person name="Singh R.S."/>
            <person name="Sirot L."/>
            <person name="Sirota M."/>
            <person name="Sisneros N.B."/>
            <person name="Smith C.D."/>
            <person name="Smith T.F."/>
            <person name="Spieth J."/>
            <person name="Stage D.E."/>
            <person name="Stark A."/>
            <person name="Stephan W."/>
            <person name="Strausberg R.L."/>
            <person name="Strempel S."/>
            <person name="Sturgill D."/>
            <person name="Sutton G."/>
            <person name="Sutton G.G."/>
            <person name="Tao W."/>
            <person name="Teichmann S."/>
            <person name="Tobari Y.N."/>
            <person name="Tomimura Y."/>
            <person name="Tsolas J.M."/>
            <person name="Valente V.L."/>
            <person name="Venter E."/>
            <person name="Venter J.C."/>
            <person name="Vicario S."/>
            <person name="Vieira F.G."/>
            <person name="Vilella A.J."/>
            <person name="Villasante A."/>
            <person name="Walenz B."/>
            <person name="Wang J."/>
            <person name="Wasserman M."/>
            <person name="Watts T."/>
            <person name="Wilson D."/>
            <person name="Wilson R.K."/>
            <person name="Wing R.A."/>
            <person name="Wolfner M.F."/>
            <person name="Wong A."/>
            <person name="Wong G.K."/>
            <person name="Wu C.I."/>
            <person name="Wu G."/>
            <person name="Yamamoto D."/>
            <person name="Yang H.P."/>
            <person name="Yang S.P."/>
            <person name="Yorke J.A."/>
            <person name="Yoshida K."/>
            <person name="Zdobnov E."/>
            <person name="Zhang P."/>
            <person name="Zhang Y."/>
            <person name="Zimin A.V."/>
            <person name="Baldwin J."/>
            <person name="Abdouelleil A."/>
            <person name="Abdulkadir J."/>
            <person name="Abebe A."/>
            <person name="Abera B."/>
            <person name="Abreu J."/>
            <person name="Acer S.C."/>
            <person name="Aftuck L."/>
            <person name="Alexander A."/>
            <person name="An P."/>
            <person name="Anderson E."/>
            <person name="Anderson S."/>
            <person name="Arachi H."/>
            <person name="Azer M."/>
            <person name="Bachantsang P."/>
            <person name="Barry A."/>
            <person name="Bayul T."/>
            <person name="Berlin A."/>
            <person name="Bessette D."/>
            <person name="Bloom T."/>
            <person name="Blye J."/>
            <person name="Boguslavskiy L."/>
            <person name="Bonnet C."/>
            <person name="Boukhgalter B."/>
            <person name="Bourzgui I."/>
            <person name="Brown A."/>
            <person name="Cahill P."/>
            <person name="Channer S."/>
            <person name="Cheshatsang Y."/>
            <person name="Chuda L."/>
            <person name="Citroen M."/>
            <person name="Collymore A."/>
            <person name="Cooke P."/>
            <person name="Costello M."/>
            <person name="D'Aco K."/>
            <person name="Daza R."/>
            <person name="De Haan G."/>
            <person name="DeGray S."/>
            <person name="DeMaso C."/>
            <person name="Dhargay N."/>
            <person name="Dooley K."/>
            <person name="Dooley E."/>
            <person name="Doricent M."/>
            <person name="Dorje P."/>
            <person name="Dorjee K."/>
            <person name="Dupes A."/>
            <person name="Elong R."/>
            <person name="Falk J."/>
            <person name="Farina A."/>
            <person name="Faro S."/>
            <person name="Ferguson D."/>
            <person name="Fisher S."/>
            <person name="Foley C.D."/>
            <person name="Franke A."/>
            <person name="Friedrich D."/>
            <person name="Gadbois L."/>
            <person name="Gearin G."/>
            <person name="Gearin C.R."/>
            <person name="Giannoukos G."/>
            <person name="Goode T."/>
            <person name="Graham J."/>
            <person name="Grandbois E."/>
            <person name="Grewal S."/>
            <person name="Gyaltsen K."/>
            <person name="Hafez N."/>
            <person name="Hagos B."/>
            <person name="Hall J."/>
            <person name="Henson C."/>
            <person name="Hollinger A."/>
            <person name="Honan T."/>
            <person name="Huard M.D."/>
            <person name="Hughes L."/>
            <person name="Hurhula B."/>
            <person name="Husby M.E."/>
            <person name="Kamat A."/>
            <person name="Kanga B."/>
            <person name="Kashin S."/>
            <person name="Khazanovich D."/>
            <person name="Kisner P."/>
            <person name="Lance K."/>
            <person name="Lara M."/>
            <person name="Lee W."/>
            <person name="Lennon N."/>
            <person name="Letendre F."/>
            <person name="LeVine R."/>
            <person name="Lipovsky A."/>
            <person name="Liu X."/>
            <person name="Liu J."/>
            <person name="Liu S."/>
            <person name="Lokyitsang T."/>
            <person name="Lokyitsang Y."/>
            <person name="Lubonja R."/>
            <person name="Lui A."/>
            <person name="MacDonald P."/>
            <person name="Magnisalis V."/>
            <person name="Maru K."/>
            <person name="Matthews C."/>
            <person name="McCusker W."/>
            <person name="McDonough S."/>
            <person name="Mehta T."/>
            <person name="Meldrim J."/>
            <person name="Meneus L."/>
            <person name="Mihai O."/>
            <person name="Mihalev A."/>
            <person name="Mihova T."/>
            <person name="Mittelman R."/>
            <person name="Mlenga V."/>
            <person name="Montmayeur A."/>
            <person name="Mulrain L."/>
            <person name="Navidi A."/>
            <person name="Naylor J."/>
            <person name="Negash T."/>
            <person name="Nguyen T."/>
            <person name="Nguyen N."/>
            <person name="Nicol R."/>
            <person name="Norbu C."/>
            <person name="Norbu N."/>
            <person name="Novod N."/>
            <person name="O'Neill B."/>
            <person name="Osman S."/>
            <person name="Markiewicz E."/>
            <person name="Oyono O.L."/>
            <person name="Patti C."/>
            <person name="Phunkhang P."/>
            <person name="Pierre F."/>
            <person name="Priest M."/>
            <person name="Raghuraman S."/>
            <person name="Rege F."/>
            <person name="Reyes R."/>
            <person name="Rise C."/>
            <person name="Rogov P."/>
            <person name="Ross K."/>
            <person name="Ryan E."/>
            <person name="Settipalli S."/>
            <person name="Shea T."/>
            <person name="Sherpa N."/>
            <person name="Shi L."/>
            <person name="Shih D."/>
            <person name="Sparrow T."/>
            <person name="Spaulding J."/>
            <person name="Stalker J."/>
            <person name="Stange-Thomann N."/>
            <person name="Stavropoulos S."/>
            <person name="Stone C."/>
            <person name="Strader C."/>
            <person name="Tesfaye S."/>
            <person name="Thomson T."/>
            <person name="Thoulutsang Y."/>
            <person name="Thoulutsang D."/>
            <person name="Topham K."/>
            <person name="Topping I."/>
            <person name="Tsamla T."/>
            <person name="Vassiliev H."/>
            <person name="Vo A."/>
            <person name="Wangchuk T."/>
            <person name="Wangdi T."/>
            <person name="Weiand M."/>
            <person name="Wilkinson J."/>
            <person name="Wilson A."/>
            <person name="Yadav S."/>
            <person name="Young G."/>
            <person name="Yu Q."/>
            <person name="Zembek L."/>
            <person name="Zhong D."/>
            <person name="Zimmer A."/>
            <person name="Zwirko Z."/>
            <person name="Jaffe D.B."/>
            <person name="Alvarez P."/>
            <person name="Brockman W."/>
            <person name="Butler J."/>
            <person name="Chin C."/>
            <person name="Gnerre S."/>
            <person name="Grabherr M."/>
            <person name="Kleber M."/>
            <person name="Mauceli E."/>
            <person name="MacCallum I."/>
        </authorList>
    </citation>
    <scope>NUCLEOTIDE SEQUENCE [LARGE SCALE GENOMIC DNA]</scope>
    <source>
        <strain evidence="16">MSH-3 / Tucson 14011-0111.49</strain>
    </source>
</reference>
<sequence>MTQLFNIIHCNNLNGRVRSIYENLNTNVCGIDRVKLLFTCLSILILLFACFFLWNKYETCHKTLLKFHNLRAAVSLLMLAGSSLDLARSLLPQRSARQLSRLFDLWNRDTNFLVIIGAGEAWNALASTILTILLMCYHRVIERKKKTVFLYASMAVEVLTLALRSNELTEVAYYEEVLELQTCLVGMSVLCLLVLASLDGYTIYNEHFRDNYVDDHGKIGYKHSLATFYSKSCFWWLTPLLRLGYTEPLELENLGAMKLEDSARSHYDHFLYVYTDEVKKSSSSPSLWYCYIKNSWRMFALGGILKLAGDLFALIGPLAIQQIVQYIEELYATATNPSKQWNAKDEGQPLMLAFNVSDIHIGQGLIYRKTLLLNATSGCSANNSIRQTPLSSTSTPVKTKKNNAKDKMNTDSTSKEEPPEGHAGYMSDLNPSNDIGSITNHMTEDTLNIMQFFWIAHYAWAIPFKISVVIYLLYLKLGISAVVGAIVCILIMTPLQFLIGNAMSKNSEVIAKYTDERLKKIHETLIGIKIIKLNAWDEVFFKKIQVSRKKELTYLNKDALFWTLMTILTHISTVLITFVTLGVYVLLPREADLNLNASRLFSALALFQQLTVPLLIFPITVPIIIAARVSTRRLQRFFEASEIQKQFEGIRNMARILSKSDASLDMYETQEKSNMTMRTAQAESMLNEKHIAQRTATLERPISTSESEDNSVQTTRQHDQQAAATSPLFFQEVGHQRLVQQRRELLRNTPYVAIRPPRLQGTVVEKHQEFSLMRARNTDSWRRDSLLLKMPDDIAVSINDGLFTWHPDSHIPMVQLHIQGIVIPKGKLTIIVGKNGSGKTSLLSALLMEMPLLAGNMFWHKTCTISYVSQQPWLLNDTIRENILFGESFRPSRYDFVIEACALKPDIEIMPKGDFTIIGERGINISGGQIQRIAIARAIYSSANVIIMRPIIIALAIVKKAVAETNKMSGLEERLCDAISKACDDIISGKLYDEDHFPLVIWQAGSGRHTNMNVNEVICNRAIEILGGQKGTKTPVDPDEHVNLSQSSNDSFSAAINIAVAMQLRDKLYPALTLIIELLNNKVNQWKDIIKIGRTHLMDAVPLTLGQEFSGYKQQQANCRERLDTALTRLYQLPLGGTTVGTGLNTKKGFAAECVKRVADLTSLPFVNSPNMFESISSCDALVEVHGELNTLAASTMKMANDIRFLGSGPRCGLAELKLPENEPGSSIMPGKVNPTQCEALTMICAQVMGNQVAVTLGGCNGHFQLNDFMPMIASNVLRSITLLGDGIKSFCKNCLSNIEPNTDKINTIMSQSLMLVTALSPHVGYERSAAIAKAAHQSGTTLREEAINAGISADDFDEWDDPLSSLDNEVGSQIFQRCVSQMLLKSNRTFILVTQQLNLIKEADYVIVMKNGRLQACGSYGDIESKHPQIPAKWNSIIATSNAKKQNDAQNHVERTASERWKLLKNVSKLGLQRSISVTIDENGGGNTDGHDDSVSLSVTHMHDNDIEEDEEDNEISAPYLLSNGNCCSFNLQRKRSSVYGSRHLIYDVPLPIDECQADDVIMRPRRRQMIHRRGSRTTNSWHRLSGLSTLTATSASSSNSGNPIHRSGLTSSGSSYAESNADGIEMDMPPLLQDPRIKSWQPTKNLQHQLLARNASSPPAMEVAVDRPQCAEVGIERVTKTEATSEDQVRGSFQQFLRRMSMRRSNKPKHHHQPLSATNSILSISEETAATSALQAADRGSIPSSPACIYNSDANDSEGQMDKQLPLMNATTKSVNLDYKDGNLINEPHNDCEISNVSSVRPLEHCEGNEEAPPGTENELIPMSESAIDAERKYGKISHHIYLMYIRASGVPIITVFFITALIWQCLRVYTDVWLRHWSDVHIQAQDVSKEEGHEVTYYFCMYAAISCVCIIMAMISTPAGQWAGCNARRNLHDKLLQSILHKTLHFFEVTPLGRIVNRFSNDMAIIDKKIAATCQRLLQFSFLCISAVLINLTITPWFLAFTLPICGAYYIIQKFYRCSARELQRIENSTNSPVISHLSETIQGVTTIRAYNQQARFTEILFRRLEANTIASALLNTSNRWLGISLDYLGGCIVFVAIVTSLATASISCSNYRYARDVAETYANNKSMPDLSSELRPTPSLVGLAINYTLLVPIYLNWVVKLLADMEMYAGSVERIAHYAKGQESDLEANEEISNEVDSSSLPTSMSTAGDKVYPGATTAAVDVDEDGGEGGDGDGDGDGAGAGENADKLNAGNATGDGNHLNFHFHTATAADKLQKATTKTSVIKKDKKLPPHSGKVDLPNEPARRRESYQSVPISWPQRGDISFQNVSLRYEGQTQNVISDLTLKIPAGQRIGICGRTGSGKSSLGLSLFGVLQTTSGHILIDEVDIKQIRPEELRTRLSIIPQDVHLFNTTIRENLDPHGYYSDLQLWNCLELAQLKEFVKVNLPLGLDTVITDGAINLSAGHRQLLCLARAILRGSVCLVLDEATSALDSSTEAALLRAADKAFQGRTIITIAHRLITILDYDRLIVMENGRIIEDGNPRKLQQLPGSAFQRLLQKHP</sequence>
<evidence type="ECO:0000259" key="13">
    <source>
        <dbReference type="PROSITE" id="PS50893"/>
    </source>
</evidence>
<evidence type="ECO:0000256" key="10">
    <source>
        <dbReference type="ARBA" id="ARBA00023239"/>
    </source>
</evidence>
<dbReference type="FunFam" id="1.10.40.30:FF:000002">
    <property type="entry name" value="Fumarate hydratase class II"/>
    <property type="match status" value="1"/>
</dbReference>
<dbReference type="eggNOG" id="KOG0054">
    <property type="taxonomic scope" value="Eukaryota"/>
</dbReference>
<dbReference type="GO" id="GO:0006106">
    <property type="term" value="P:fumarate metabolic process"/>
    <property type="evidence" value="ECO:0007669"/>
    <property type="project" value="InterPro"/>
</dbReference>
<feature type="transmembrane region" description="Helical" evidence="12">
    <location>
        <begin position="36"/>
        <end position="54"/>
    </location>
</feature>
<feature type="transmembrane region" description="Helical" evidence="12">
    <location>
        <begin position="559"/>
        <end position="586"/>
    </location>
</feature>
<feature type="region of interest" description="Disordered" evidence="11">
    <location>
        <begin position="2285"/>
        <end position="2310"/>
    </location>
</feature>
<dbReference type="STRING" id="7234.B4G7L6"/>
<evidence type="ECO:0000259" key="14">
    <source>
        <dbReference type="PROSITE" id="PS50929"/>
    </source>
</evidence>
<dbReference type="CDD" id="cd03250">
    <property type="entry name" value="ABCC_MRP_domain1"/>
    <property type="match status" value="1"/>
</dbReference>
<dbReference type="PROSITE" id="PS00163">
    <property type="entry name" value="FUMARATE_LYASES"/>
    <property type="match status" value="1"/>
</dbReference>
<dbReference type="CDD" id="cd01362">
    <property type="entry name" value="Fumarase_classII"/>
    <property type="match status" value="1"/>
</dbReference>
<feature type="transmembrane region" description="Helical" evidence="12">
    <location>
        <begin position="606"/>
        <end position="627"/>
    </location>
</feature>
<keyword evidence="10" id="KW-0456">Lyase</keyword>
<dbReference type="PROSITE" id="PS00211">
    <property type="entry name" value="ABC_TRANSPORTER_1"/>
    <property type="match status" value="1"/>
</dbReference>
<evidence type="ECO:0000256" key="4">
    <source>
        <dbReference type="ARBA" id="ARBA00022448"/>
    </source>
</evidence>
<dbReference type="FunFam" id="1.20.200.10:FF:000001">
    <property type="entry name" value="Fumarate hydratase, mitochondrial"/>
    <property type="match status" value="1"/>
</dbReference>
<feature type="transmembrane region" description="Helical" evidence="12">
    <location>
        <begin position="111"/>
        <end position="136"/>
    </location>
</feature>
<feature type="transmembrane region" description="Helical" evidence="12">
    <location>
        <begin position="2144"/>
        <end position="2163"/>
    </location>
</feature>
<dbReference type="EMBL" id="CH479180">
    <property type="protein sequence ID" value="EDW28416.1"/>
    <property type="molecule type" value="Genomic_DNA"/>
</dbReference>
<keyword evidence="9 12" id="KW-0472">Membrane</keyword>
<evidence type="ECO:0000256" key="6">
    <source>
        <dbReference type="ARBA" id="ARBA00022741"/>
    </source>
</evidence>
<dbReference type="InterPro" id="IPR008948">
    <property type="entry name" value="L-Aspartase-like"/>
</dbReference>
<dbReference type="InterPro" id="IPR036640">
    <property type="entry name" value="ABC1_TM_sf"/>
</dbReference>
<feature type="transmembrane region" description="Helical" evidence="12">
    <location>
        <begin position="1844"/>
        <end position="1866"/>
    </location>
</feature>
<feature type="compositionally biased region" description="Polar residues" evidence="11">
    <location>
        <begin position="1610"/>
        <end position="1620"/>
    </location>
</feature>
<evidence type="ECO:0000256" key="1">
    <source>
        <dbReference type="ARBA" id="ARBA00004141"/>
    </source>
</evidence>
<protein>
    <recommendedName>
        <fullName evidence="3">fumarate hydratase</fullName>
        <ecNumber evidence="3">4.2.1.2</ecNumber>
    </recommendedName>
</protein>
<dbReference type="PRINTS" id="PR00149">
    <property type="entry name" value="FUMRATELYASE"/>
</dbReference>
<dbReference type="Proteomes" id="UP000008744">
    <property type="component" value="Unassembled WGS sequence"/>
</dbReference>
<dbReference type="SUPFAM" id="SSF48557">
    <property type="entry name" value="L-aspartase-like"/>
    <property type="match status" value="1"/>
</dbReference>
<feature type="transmembrane region" description="Helical" evidence="12">
    <location>
        <begin position="452"/>
        <end position="473"/>
    </location>
</feature>
<feature type="transmembrane region" description="Helical" evidence="12">
    <location>
        <begin position="74"/>
        <end position="91"/>
    </location>
</feature>
<dbReference type="SMART" id="SM00382">
    <property type="entry name" value="AAA"/>
    <property type="match status" value="2"/>
</dbReference>
<evidence type="ECO:0000256" key="8">
    <source>
        <dbReference type="ARBA" id="ARBA00022989"/>
    </source>
</evidence>
<dbReference type="Pfam" id="PF00005">
    <property type="entry name" value="ABC_tran"/>
    <property type="match status" value="1"/>
</dbReference>
<evidence type="ECO:0000256" key="3">
    <source>
        <dbReference type="ARBA" id="ARBA00012921"/>
    </source>
</evidence>
<feature type="domain" description="ABC transmembrane type-1" evidence="14">
    <location>
        <begin position="1860"/>
        <end position="2171"/>
    </location>
</feature>
<feature type="compositionally biased region" description="Basic and acidic residues" evidence="11">
    <location>
        <begin position="403"/>
        <end position="420"/>
    </location>
</feature>
<feature type="region of interest" description="Disordered" evidence="11">
    <location>
        <begin position="385"/>
        <end position="426"/>
    </location>
</feature>
<dbReference type="Pfam" id="PF00664">
    <property type="entry name" value="ABC_membrane"/>
    <property type="match status" value="2"/>
</dbReference>
<keyword evidence="7" id="KW-0067">ATP-binding</keyword>
<evidence type="ECO:0000256" key="2">
    <source>
        <dbReference type="ARBA" id="ARBA00009084"/>
    </source>
</evidence>
<dbReference type="Gene3D" id="1.10.40.30">
    <property type="entry name" value="Fumarase/aspartase (C-terminal domain)"/>
    <property type="match status" value="1"/>
</dbReference>
<dbReference type="Gene3D" id="1.20.1560.10">
    <property type="entry name" value="ABC transporter type 1, transmembrane domain"/>
    <property type="match status" value="2"/>
</dbReference>
<dbReference type="PANTHER" id="PTHR24223">
    <property type="entry name" value="ATP-BINDING CASSETTE SUB-FAMILY C"/>
    <property type="match status" value="1"/>
</dbReference>
<evidence type="ECO:0000313" key="15">
    <source>
        <dbReference type="EMBL" id="EDW28416.1"/>
    </source>
</evidence>
<name>B4G7L6_DROPE</name>
<dbReference type="SUPFAM" id="SSF52540">
    <property type="entry name" value="P-loop containing nucleoside triphosphate hydrolases"/>
    <property type="match status" value="3"/>
</dbReference>
<dbReference type="InterPro" id="IPR018951">
    <property type="entry name" value="Fumarase_C_C"/>
</dbReference>
<dbReference type="GO" id="GO:0140359">
    <property type="term" value="F:ABC-type transporter activity"/>
    <property type="evidence" value="ECO:0007669"/>
    <property type="project" value="InterPro"/>
</dbReference>
<evidence type="ECO:0000256" key="5">
    <source>
        <dbReference type="ARBA" id="ARBA00022692"/>
    </source>
</evidence>
<dbReference type="GO" id="GO:0005524">
    <property type="term" value="F:ATP binding"/>
    <property type="evidence" value="ECO:0007669"/>
    <property type="project" value="UniProtKB-KW"/>
</dbReference>
<keyword evidence="16" id="KW-1185">Reference proteome</keyword>
<dbReference type="Pfam" id="PF00206">
    <property type="entry name" value="Lyase_1"/>
    <property type="match status" value="1"/>
</dbReference>
<dbReference type="UniPathway" id="UPA00223">
    <property type="reaction ID" value="UER01007"/>
</dbReference>
<dbReference type="FunFam" id="1.20.1560.10:FF:000161">
    <property type="entry name" value="Uncharacterized protein, isoform C"/>
    <property type="match status" value="1"/>
</dbReference>
<proteinExistence type="inferred from homology"/>
<dbReference type="InterPro" id="IPR000362">
    <property type="entry name" value="Fumarate_lyase_fam"/>
</dbReference>
<feature type="region of interest" description="Disordered" evidence="11">
    <location>
        <begin position="2190"/>
        <end position="2258"/>
    </location>
</feature>
<dbReference type="eggNOG" id="KOG1317">
    <property type="taxonomic scope" value="Eukaryota"/>
</dbReference>
<dbReference type="InterPro" id="IPR003439">
    <property type="entry name" value="ABC_transporter-like_ATP-bd"/>
</dbReference>